<evidence type="ECO:0000256" key="1">
    <source>
        <dbReference type="SAM" id="Phobius"/>
    </source>
</evidence>
<dbReference type="EMBL" id="JBCGDP010000003">
    <property type="protein sequence ID" value="MEM0575649.1"/>
    <property type="molecule type" value="Genomic_DNA"/>
</dbReference>
<keyword evidence="1" id="KW-0472">Membrane</keyword>
<proteinExistence type="predicted"/>
<keyword evidence="3" id="KW-1185">Reference proteome</keyword>
<dbReference type="Proteomes" id="UP001468798">
    <property type="component" value="Unassembled WGS sequence"/>
</dbReference>
<keyword evidence="1" id="KW-1133">Transmembrane helix</keyword>
<comment type="caution">
    <text evidence="2">The sequence shown here is derived from an EMBL/GenBank/DDBJ whole genome shotgun (WGS) entry which is preliminary data.</text>
</comment>
<evidence type="ECO:0000313" key="3">
    <source>
        <dbReference type="Proteomes" id="UP001468798"/>
    </source>
</evidence>
<keyword evidence="1" id="KW-0812">Transmembrane</keyword>
<feature type="transmembrane region" description="Helical" evidence="1">
    <location>
        <begin position="51"/>
        <end position="68"/>
    </location>
</feature>
<organism evidence="2 3">
    <name type="scientific">Flavobacterium polysaccharolyticum</name>
    <dbReference type="NCBI Taxonomy" id="3133148"/>
    <lineage>
        <taxon>Bacteria</taxon>
        <taxon>Pseudomonadati</taxon>
        <taxon>Bacteroidota</taxon>
        <taxon>Flavobacteriia</taxon>
        <taxon>Flavobacteriales</taxon>
        <taxon>Flavobacteriaceae</taxon>
        <taxon>Flavobacterium</taxon>
    </lineage>
</organism>
<sequence>MKEFKLDNEPNISTGFSVPENYFENFSAKLLQELPKEEPKVISLFQKRKKLLFAAAAVLIIALSLPIYNSFFKTTQELDNASIENYLTYQPNITQYDLISEMEANDLVSLNETSSADKAVIEEHLIKEGNLEQLILE</sequence>
<reference evidence="2 3" key="1">
    <citation type="submission" date="2024-03" db="EMBL/GenBank/DDBJ databases">
        <title>Two novel species of the genus Flavobacterium exhibiting potentially degradation of complex polysaccharides.</title>
        <authorList>
            <person name="Lian X."/>
        </authorList>
    </citation>
    <scope>NUCLEOTIDE SEQUENCE [LARGE SCALE GENOMIC DNA]</scope>
    <source>
        <strain evidence="2 3">N6</strain>
    </source>
</reference>
<accession>A0ABU9NK12</accession>
<protein>
    <submittedName>
        <fullName evidence="2">Uncharacterized protein</fullName>
    </submittedName>
</protein>
<name>A0ABU9NK12_9FLAO</name>
<gene>
    <name evidence="2" type="ORF">WFZ86_03990</name>
</gene>
<evidence type="ECO:0000313" key="2">
    <source>
        <dbReference type="EMBL" id="MEM0575649.1"/>
    </source>
</evidence>
<dbReference type="RefSeq" id="WP_342690735.1">
    <property type="nucleotide sequence ID" value="NZ_JBCGDP010000003.1"/>
</dbReference>